<organism evidence="1 2">
    <name type="scientific">Coprinellus micaceus</name>
    <name type="common">Glistening ink-cap mushroom</name>
    <name type="synonym">Coprinus micaceus</name>
    <dbReference type="NCBI Taxonomy" id="71717"/>
    <lineage>
        <taxon>Eukaryota</taxon>
        <taxon>Fungi</taxon>
        <taxon>Dikarya</taxon>
        <taxon>Basidiomycota</taxon>
        <taxon>Agaricomycotina</taxon>
        <taxon>Agaricomycetes</taxon>
        <taxon>Agaricomycetidae</taxon>
        <taxon>Agaricales</taxon>
        <taxon>Agaricineae</taxon>
        <taxon>Psathyrellaceae</taxon>
        <taxon>Coprinellus</taxon>
    </lineage>
</organism>
<name>A0A4Y7TCV4_COPMI</name>
<evidence type="ECO:0000313" key="1">
    <source>
        <dbReference type="EMBL" id="TEB32006.1"/>
    </source>
</evidence>
<evidence type="ECO:0000313" key="2">
    <source>
        <dbReference type="Proteomes" id="UP000298030"/>
    </source>
</evidence>
<protein>
    <submittedName>
        <fullName evidence="1">Uncharacterized protein</fullName>
    </submittedName>
</protein>
<dbReference type="EMBL" id="QPFP01000017">
    <property type="protein sequence ID" value="TEB32006.1"/>
    <property type="molecule type" value="Genomic_DNA"/>
</dbReference>
<feature type="non-terminal residue" evidence="1">
    <location>
        <position position="84"/>
    </location>
</feature>
<keyword evidence="2" id="KW-1185">Reference proteome</keyword>
<sequence>MFGNEWWHTQFCRVEIVRSAKGPPVQIKVQDNVQNAGEWKWVGSAQSIRLGKSRDRTTYITGEQKWVGSAQNVHLGKSRDRTTY</sequence>
<gene>
    <name evidence="1" type="ORF">FA13DRAFT_1732289</name>
</gene>
<dbReference type="AlphaFoldDB" id="A0A4Y7TCV4"/>
<reference evidence="1 2" key="1">
    <citation type="journal article" date="2019" name="Nat. Ecol. Evol.">
        <title>Megaphylogeny resolves global patterns of mushroom evolution.</title>
        <authorList>
            <person name="Varga T."/>
            <person name="Krizsan K."/>
            <person name="Foldi C."/>
            <person name="Dima B."/>
            <person name="Sanchez-Garcia M."/>
            <person name="Sanchez-Ramirez S."/>
            <person name="Szollosi G.J."/>
            <person name="Szarkandi J.G."/>
            <person name="Papp V."/>
            <person name="Albert L."/>
            <person name="Andreopoulos W."/>
            <person name="Angelini C."/>
            <person name="Antonin V."/>
            <person name="Barry K.W."/>
            <person name="Bougher N.L."/>
            <person name="Buchanan P."/>
            <person name="Buyck B."/>
            <person name="Bense V."/>
            <person name="Catcheside P."/>
            <person name="Chovatia M."/>
            <person name="Cooper J."/>
            <person name="Damon W."/>
            <person name="Desjardin D."/>
            <person name="Finy P."/>
            <person name="Geml J."/>
            <person name="Haridas S."/>
            <person name="Hughes K."/>
            <person name="Justo A."/>
            <person name="Karasinski D."/>
            <person name="Kautmanova I."/>
            <person name="Kiss B."/>
            <person name="Kocsube S."/>
            <person name="Kotiranta H."/>
            <person name="LaButti K.M."/>
            <person name="Lechner B.E."/>
            <person name="Liimatainen K."/>
            <person name="Lipzen A."/>
            <person name="Lukacs Z."/>
            <person name="Mihaltcheva S."/>
            <person name="Morgado L.N."/>
            <person name="Niskanen T."/>
            <person name="Noordeloos M.E."/>
            <person name="Ohm R.A."/>
            <person name="Ortiz-Santana B."/>
            <person name="Ovrebo C."/>
            <person name="Racz N."/>
            <person name="Riley R."/>
            <person name="Savchenko A."/>
            <person name="Shiryaev A."/>
            <person name="Soop K."/>
            <person name="Spirin V."/>
            <person name="Szebenyi C."/>
            <person name="Tomsovsky M."/>
            <person name="Tulloss R.E."/>
            <person name="Uehling J."/>
            <person name="Grigoriev I.V."/>
            <person name="Vagvolgyi C."/>
            <person name="Papp T."/>
            <person name="Martin F.M."/>
            <person name="Miettinen O."/>
            <person name="Hibbett D.S."/>
            <person name="Nagy L.G."/>
        </authorList>
    </citation>
    <scope>NUCLEOTIDE SEQUENCE [LARGE SCALE GENOMIC DNA]</scope>
    <source>
        <strain evidence="1 2">FP101781</strain>
    </source>
</reference>
<accession>A0A4Y7TCV4</accession>
<proteinExistence type="predicted"/>
<comment type="caution">
    <text evidence="1">The sequence shown here is derived from an EMBL/GenBank/DDBJ whole genome shotgun (WGS) entry which is preliminary data.</text>
</comment>
<dbReference type="Proteomes" id="UP000298030">
    <property type="component" value="Unassembled WGS sequence"/>
</dbReference>